<proteinExistence type="predicted"/>
<dbReference type="InterPro" id="IPR036259">
    <property type="entry name" value="MFS_trans_sf"/>
</dbReference>
<gene>
    <name evidence="7" type="ORF">SAMN02745355_0547</name>
</gene>
<evidence type="ECO:0000313" key="8">
    <source>
        <dbReference type="Proteomes" id="UP000192315"/>
    </source>
</evidence>
<dbReference type="InterPro" id="IPR020846">
    <property type="entry name" value="MFS_dom"/>
</dbReference>
<dbReference type="AlphaFoldDB" id="A0A8G2FWB5"/>
<dbReference type="Proteomes" id="UP000192315">
    <property type="component" value="Unassembled WGS sequence"/>
</dbReference>
<dbReference type="InterPro" id="IPR005829">
    <property type="entry name" value="Sugar_transporter_CS"/>
</dbReference>
<evidence type="ECO:0000256" key="1">
    <source>
        <dbReference type="ARBA" id="ARBA00004141"/>
    </source>
</evidence>
<dbReference type="Pfam" id="PF07690">
    <property type="entry name" value="MFS_1"/>
    <property type="match status" value="1"/>
</dbReference>
<feature type="transmembrane region" description="Helical" evidence="5">
    <location>
        <begin position="44"/>
        <end position="65"/>
    </location>
</feature>
<feature type="transmembrane region" description="Helical" evidence="5">
    <location>
        <begin position="12"/>
        <end position="32"/>
    </location>
</feature>
<evidence type="ECO:0000259" key="6">
    <source>
        <dbReference type="PROSITE" id="PS50850"/>
    </source>
</evidence>
<feature type="transmembrane region" description="Helical" evidence="5">
    <location>
        <begin position="315"/>
        <end position="337"/>
    </location>
</feature>
<dbReference type="RefSeq" id="WP_084272563.1">
    <property type="nucleotide sequence ID" value="NZ_FWYE01000001.1"/>
</dbReference>
<sequence length="375" mass="40747">MSGLSRNITGIMVPFLLSAYTVFSIAMIITDISRAFNVSITDVLVTVPVDFVGGAIGGLAMGYVADRIGRKPVILIAAIMFSVGTILGSLAGNIIEIYIIWFIIGFGVNADNGMAYPLIVETLRRSSGSIGGITQSLYFLGFLLDSVTYIIIHFWRYYLLAIGIISLIFSVGTAILINENKMKTVRKGLTRDMVPKTISLSLVTIGAFMFTVPLLSVVPTLLNEINVSDSFVTLYSIVGFSGFVIAGILSDRFGRKYTTLMFTVPGLISSLILYFITSSFYIIIIMIPVYIFSGFFSFLGVWVGENYPFEIRASATNIVFFAGRILGGFSPFIVSLIGPLRMGLSLICIISALLAIIGAATLRIKKSDSSIIYSR</sequence>
<reference evidence="7 8" key="1">
    <citation type="submission" date="2017-04" db="EMBL/GenBank/DDBJ databases">
        <authorList>
            <person name="Varghese N."/>
            <person name="Submissions S."/>
        </authorList>
    </citation>
    <scope>NUCLEOTIDE SEQUENCE [LARGE SCALE GENOMIC DNA]</scope>
    <source>
        <strain evidence="7 8">DSM 9789</strain>
    </source>
</reference>
<evidence type="ECO:0000256" key="3">
    <source>
        <dbReference type="ARBA" id="ARBA00022989"/>
    </source>
</evidence>
<feature type="transmembrane region" description="Helical" evidence="5">
    <location>
        <begin position="158"/>
        <end position="177"/>
    </location>
</feature>
<evidence type="ECO:0000313" key="7">
    <source>
        <dbReference type="EMBL" id="SMD30654.1"/>
    </source>
</evidence>
<keyword evidence="3 5" id="KW-1133">Transmembrane helix</keyword>
<keyword evidence="2 5" id="KW-0812">Transmembrane</keyword>
<feature type="transmembrane region" description="Helical" evidence="5">
    <location>
        <begin position="72"/>
        <end position="92"/>
    </location>
</feature>
<dbReference type="PROSITE" id="PS50850">
    <property type="entry name" value="MFS"/>
    <property type="match status" value="1"/>
</dbReference>
<accession>A0A8G2FWB5</accession>
<dbReference type="GO" id="GO:0005886">
    <property type="term" value="C:plasma membrane"/>
    <property type="evidence" value="ECO:0007669"/>
    <property type="project" value="TreeGrafter"/>
</dbReference>
<dbReference type="EMBL" id="FWYE01000001">
    <property type="protein sequence ID" value="SMD30654.1"/>
    <property type="molecule type" value="Genomic_DNA"/>
</dbReference>
<feature type="domain" description="Major facilitator superfamily (MFS) profile" evidence="6">
    <location>
        <begin position="7"/>
        <end position="363"/>
    </location>
</feature>
<feature type="transmembrane region" description="Helical" evidence="5">
    <location>
        <begin position="343"/>
        <end position="362"/>
    </location>
</feature>
<organism evidence="7 8">
    <name type="scientific">Picrophilus torridus (strain ATCC 700027 / DSM 9790 / JCM 10055 / NBRC 100828 / KAW 2/3)</name>
    <dbReference type="NCBI Taxonomy" id="1122961"/>
    <lineage>
        <taxon>Archaea</taxon>
        <taxon>Methanobacteriati</taxon>
        <taxon>Thermoplasmatota</taxon>
        <taxon>Thermoplasmata</taxon>
        <taxon>Thermoplasmatales</taxon>
        <taxon>Picrophilaceae</taxon>
        <taxon>Picrophilus</taxon>
    </lineage>
</organism>
<feature type="transmembrane region" description="Helical" evidence="5">
    <location>
        <begin position="282"/>
        <end position="303"/>
    </location>
</feature>
<feature type="transmembrane region" description="Helical" evidence="5">
    <location>
        <begin position="98"/>
        <end position="120"/>
    </location>
</feature>
<evidence type="ECO:0000256" key="5">
    <source>
        <dbReference type="SAM" id="Phobius"/>
    </source>
</evidence>
<keyword evidence="8" id="KW-1185">Reference proteome</keyword>
<feature type="transmembrane region" description="Helical" evidence="5">
    <location>
        <begin position="132"/>
        <end position="152"/>
    </location>
</feature>
<dbReference type="PANTHER" id="PTHR23508">
    <property type="entry name" value="CARBOXYLIC ACID TRANSPORTER PROTEIN HOMOLOG"/>
    <property type="match status" value="1"/>
</dbReference>
<name>A0A8G2FWB5_PICTO</name>
<dbReference type="GO" id="GO:0046943">
    <property type="term" value="F:carboxylic acid transmembrane transporter activity"/>
    <property type="evidence" value="ECO:0007669"/>
    <property type="project" value="TreeGrafter"/>
</dbReference>
<dbReference type="PANTHER" id="PTHR23508:SF10">
    <property type="entry name" value="CARBOXYLIC ACID TRANSPORTER PROTEIN HOMOLOG"/>
    <property type="match status" value="1"/>
</dbReference>
<feature type="transmembrane region" description="Helical" evidence="5">
    <location>
        <begin position="257"/>
        <end position="276"/>
    </location>
</feature>
<dbReference type="SUPFAM" id="SSF103473">
    <property type="entry name" value="MFS general substrate transporter"/>
    <property type="match status" value="1"/>
</dbReference>
<protein>
    <submittedName>
        <fullName evidence="7">Predicted arabinose efflux permease, MFS family</fullName>
    </submittedName>
</protein>
<comment type="caution">
    <text evidence="7">The sequence shown here is derived from an EMBL/GenBank/DDBJ whole genome shotgun (WGS) entry which is preliminary data.</text>
</comment>
<keyword evidence="4 5" id="KW-0472">Membrane</keyword>
<evidence type="ECO:0000256" key="2">
    <source>
        <dbReference type="ARBA" id="ARBA00022692"/>
    </source>
</evidence>
<feature type="transmembrane region" description="Helical" evidence="5">
    <location>
        <begin position="198"/>
        <end position="218"/>
    </location>
</feature>
<dbReference type="Gene3D" id="1.20.1250.20">
    <property type="entry name" value="MFS general substrate transporter like domains"/>
    <property type="match status" value="2"/>
</dbReference>
<evidence type="ECO:0000256" key="4">
    <source>
        <dbReference type="ARBA" id="ARBA00023136"/>
    </source>
</evidence>
<dbReference type="InterPro" id="IPR011701">
    <property type="entry name" value="MFS"/>
</dbReference>
<comment type="subcellular location">
    <subcellularLocation>
        <location evidence="1">Membrane</location>
        <topology evidence="1">Multi-pass membrane protein</topology>
    </subcellularLocation>
</comment>
<dbReference type="PROSITE" id="PS00216">
    <property type="entry name" value="SUGAR_TRANSPORT_1"/>
    <property type="match status" value="2"/>
</dbReference>
<feature type="transmembrane region" description="Helical" evidence="5">
    <location>
        <begin position="230"/>
        <end position="250"/>
    </location>
</feature>